<comment type="caution">
    <text evidence="2">The sequence shown here is derived from an EMBL/GenBank/DDBJ whole genome shotgun (WGS) entry which is preliminary data.</text>
</comment>
<evidence type="ECO:0000313" key="3">
    <source>
        <dbReference type="Proteomes" id="UP000235739"/>
    </source>
</evidence>
<sequence length="409" mass="44047">MRRGTNLGRLGDFNQAVILESIRRAAEGISRVELAGSTGLSPQTISNVVRRLLDDGIVREDRTIVSGPGKPRTVLELEGNRLVSIGIHLDPSVLTFVAMNLRGEVLRERRIEVPNLEVATETVQLMATTVKELIAEIRVPKKHIVGVGIAVPGPVNVEEGVVLNPPLLDGWADVELVNPLRKLLRLQVIIEKDTIASAVGELWQAKEEKNNDFVFVYCGHGFGAGLVLNGDVHHGSSNNAGEIGHYSTGYKSVKCEECGADDCLAAGTSYEFIAAQAKERGLELPSFEIVGPEQRAAGMNRLYELAHEGNKVAKDLVIEAMVKVGEVAGQLANSLDVREVVLGGPQWDKVRELVADEVNDAIGRRFALRGVHEIEMRTSELGSNVGAIGGACVVMDASLSPKATALLLR</sequence>
<dbReference type="PANTHER" id="PTHR18964">
    <property type="entry name" value="ROK (REPRESSOR, ORF, KINASE) FAMILY"/>
    <property type="match status" value="1"/>
</dbReference>
<dbReference type="AlphaFoldDB" id="A0A2N7S1I5"/>
<dbReference type="EMBL" id="PNQX01000002">
    <property type="protein sequence ID" value="PMQ19999.1"/>
    <property type="molecule type" value="Genomic_DNA"/>
</dbReference>
<protein>
    <submittedName>
        <fullName evidence="2">ROK family transcriptional regulator</fullName>
    </submittedName>
</protein>
<gene>
    <name evidence="2" type="ORF">CIK84_10975</name>
</gene>
<dbReference type="OMA" id="LPRMGDF"/>
<dbReference type="RefSeq" id="WP_013347945.1">
    <property type="nucleotide sequence ID" value="NZ_JABUYH010000056.1"/>
</dbReference>
<accession>A0A2N7S1I5</accession>
<dbReference type="Gene3D" id="1.10.10.10">
    <property type="entry name" value="Winged helix-like DNA-binding domain superfamily/Winged helix DNA-binding domain"/>
    <property type="match status" value="1"/>
</dbReference>
<dbReference type="GeneID" id="303184193"/>
<dbReference type="InterPro" id="IPR036388">
    <property type="entry name" value="WH-like_DNA-bd_sf"/>
</dbReference>
<dbReference type="Pfam" id="PF00480">
    <property type="entry name" value="ROK"/>
    <property type="match status" value="1"/>
</dbReference>
<dbReference type="Gene3D" id="3.30.420.40">
    <property type="match status" value="2"/>
</dbReference>
<evidence type="ECO:0000313" key="2">
    <source>
        <dbReference type="EMBL" id="PMQ19999.1"/>
    </source>
</evidence>
<dbReference type="Proteomes" id="UP000235739">
    <property type="component" value="Unassembled WGS sequence"/>
</dbReference>
<dbReference type="SUPFAM" id="SSF46785">
    <property type="entry name" value="Winged helix' DNA-binding domain"/>
    <property type="match status" value="1"/>
</dbReference>
<evidence type="ECO:0000256" key="1">
    <source>
        <dbReference type="ARBA" id="ARBA00006479"/>
    </source>
</evidence>
<dbReference type="SUPFAM" id="SSF53067">
    <property type="entry name" value="Actin-like ATPase domain"/>
    <property type="match status" value="1"/>
</dbReference>
<dbReference type="PANTHER" id="PTHR18964:SF173">
    <property type="entry name" value="GLUCOKINASE"/>
    <property type="match status" value="1"/>
</dbReference>
<name>A0A2N7S1I5_9MICC</name>
<organism evidence="2 3">
    <name type="scientific">Glutamicibacter arilaitensis</name>
    <dbReference type="NCBI Taxonomy" id="256701"/>
    <lineage>
        <taxon>Bacteria</taxon>
        <taxon>Bacillati</taxon>
        <taxon>Actinomycetota</taxon>
        <taxon>Actinomycetes</taxon>
        <taxon>Micrococcales</taxon>
        <taxon>Micrococcaceae</taxon>
        <taxon>Glutamicibacter</taxon>
    </lineage>
</organism>
<dbReference type="InterPro" id="IPR036390">
    <property type="entry name" value="WH_DNA-bd_sf"/>
</dbReference>
<comment type="similarity">
    <text evidence="1">Belongs to the ROK (NagC/XylR) family.</text>
</comment>
<dbReference type="Pfam" id="PF13412">
    <property type="entry name" value="HTH_24"/>
    <property type="match status" value="1"/>
</dbReference>
<dbReference type="InterPro" id="IPR000600">
    <property type="entry name" value="ROK"/>
</dbReference>
<reference evidence="2 3" key="1">
    <citation type="journal article" date="2017" name="Elife">
        <title>Extensive horizontal gene transfer in cheese-associated bacteria.</title>
        <authorList>
            <person name="Bonham K.S."/>
            <person name="Wolfe B.E."/>
            <person name="Dutton R.J."/>
        </authorList>
    </citation>
    <scope>NUCLEOTIDE SEQUENCE [LARGE SCALE GENOMIC DNA]</scope>
    <source>
        <strain evidence="2 3">JB182</strain>
    </source>
</reference>
<proteinExistence type="inferred from homology"/>
<dbReference type="InterPro" id="IPR043129">
    <property type="entry name" value="ATPase_NBD"/>
</dbReference>